<dbReference type="InterPro" id="IPR037396">
    <property type="entry name" value="FMN_HAD"/>
</dbReference>
<feature type="binding site" evidence="7">
    <location>
        <position position="35"/>
    </location>
    <ligand>
        <name>glyoxylate</name>
        <dbReference type="ChEBI" id="CHEBI:36655"/>
    </ligand>
</feature>
<dbReference type="RefSeq" id="WP_144309048.1">
    <property type="nucleotide sequence ID" value="NZ_VMNK01000006.1"/>
</dbReference>
<dbReference type="EMBL" id="VMNK01000006">
    <property type="protein sequence ID" value="TVO57575.1"/>
    <property type="molecule type" value="Genomic_DNA"/>
</dbReference>
<dbReference type="PANTHER" id="PTHR10578:SF143">
    <property type="entry name" value="FMN-DEPENDENT ALPHA-HYDROXY ACID DEHYDROGENASE PB1A11.03"/>
    <property type="match status" value="1"/>
</dbReference>
<protein>
    <submittedName>
        <fullName evidence="9">Alpha-hydroxy-acid oxidizing protein</fullName>
    </submittedName>
</protein>
<dbReference type="SUPFAM" id="SSF51395">
    <property type="entry name" value="FMN-linked oxidoreductases"/>
    <property type="match status" value="1"/>
</dbReference>
<dbReference type="InterPro" id="IPR013785">
    <property type="entry name" value="Aldolase_TIM"/>
</dbReference>
<dbReference type="InterPro" id="IPR000262">
    <property type="entry name" value="FMN-dep_DH"/>
</dbReference>
<comment type="cofactor">
    <cofactor evidence="1">
        <name>FMN</name>
        <dbReference type="ChEBI" id="CHEBI:58210"/>
    </cofactor>
</comment>
<evidence type="ECO:0000256" key="4">
    <source>
        <dbReference type="ARBA" id="ARBA00023002"/>
    </source>
</evidence>
<evidence type="ECO:0000256" key="2">
    <source>
        <dbReference type="ARBA" id="ARBA00022630"/>
    </source>
</evidence>
<dbReference type="CDD" id="cd02809">
    <property type="entry name" value="alpha_hydroxyacid_oxid_FMN"/>
    <property type="match status" value="1"/>
</dbReference>
<accession>A0A557QXD3</accession>
<feature type="binding site" evidence="7">
    <location>
        <position position="140"/>
    </location>
    <ligand>
        <name>glyoxylate</name>
        <dbReference type="ChEBI" id="CHEBI:36655"/>
    </ligand>
</feature>
<keyword evidence="10" id="KW-1185">Reference proteome</keyword>
<dbReference type="AlphaFoldDB" id="A0A557QXD3"/>
<feature type="binding site" evidence="7">
    <location>
        <position position="117"/>
    </location>
    <ligand>
        <name>FMN</name>
        <dbReference type="ChEBI" id="CHEBI:58210"/>
    </ligand>
</feature>
<organism evidence="9 10">
    <name type="scientific">Denitromonas halophila</name>
    <dbReference type="NCBI Taxonomy" id="1629404"/>
    <lineage>
        <taxon>Bacteria</taxon>
        <taxon>Pseudomonadati</taxon>
        <taxon>Pseudomonadota</taxon>
        <taxon>Betaproteobacteria</taxon>
        <taxon>Rhodocyclales</taxon>
        <taxon>Zoogloeaceae</taxon>
        <taxon>Denitromonas</taxon>
    </lineage>
</organism>
<evidence type="ECO:0000256" key="3">
    <source>
        <dbReference type="ARBA" id="ARBA00022643"/>
    </source>
</evidence>
<feature type="active site" description="Proton acceptor" evidence="6">
    <location>
        <position position="261"/>
    </location>
</feature>
<feature type="domain" description="FMN hydroxy acid dehydrogenase" evidence="8">
    <location>
        <begin position="9"/>
        <end position="366"/>
    </location>
</feature>
<comment type="caution">
    <text evidence="9">The sequence shown here is derived from an EMBL/GenBank/DDBJ whole genome shotgun (WGS) entry which is preliminary data.</text>
</comment>
<dbReference type="OrthoDB" id="9770452at2"/>
<feature type="binding site" evidence="7">
    <location>
        <position position="237"/>
    </location>
    <ligand>
        <name>FMN</name>
        <dbReference type="ChEBI" id="CHEBI:58210"/>
    </ligand>
</feature>
<reference evidence="9 10" key="1">
    <citation type="submission" date="2019-07" db="EMBL/GenBank/DDBJ databases">
        <title>The pathways for chlorine oxyanion respiration interact through the shared metabolite chlorate.</title>
        <authorList>
            <person name="Barnum T.P."/>
            <person name="Cheng Y."/>
            <person name="Hill K.A."/>
            <person name="Lucas L.N."/>
            <person name="Carlson H.K."/>
            <person name="Coates J.D."/>
        </authorList>
    </citation>
    <scope>NUCLEOTIDE SEQUENCE [LARGE SCALE GENOMIC DNA]</scope>
    <source>
        <strain evidence="9 10">SFB-3</strain>
    </source>
</reference>
<feature type="binding site" evidence="7">
    <location>
        <position position="264"/>
    </location>
    <ligand>
        <name>glyoxylate</name>
        <dbReference type="ChEBI" id="CHEBI:36655"/>
    </ligand>
</feature>
<dbReference type="FunFam" id="3.20.20.70:FF:000029">
    <property type="entry name" value="L-lactate dehydrogenase"/>
    <property type="match status" value="1"/>
</dbReference>
<dbReference type="PANTHER" id="PTHR10578">
    <property type="entry name" value="S -2-HYDROXY-ACID OXIDASE-RELATED"/>
    <property type="match status" value="1"/>
</dbReference>
<keyword evidence="3 7" id="KW-0288">FMN</keyword>
<feature type="binding site" evidence="7">
    <location>
        <position position="166"/>
    </location>
    <ligand>
        <name>FMN</name>
        <dbReference type="ChEBI" id="CHEBI:58210"/>
    </ligand>
</feature>
<evidence type="ECO:0000259" key="8">
    <source>
        <dbReference type="PROSITE" id="PS51349"/>
    </source>
</evidence>
<keyword evidence="2 7" id="KW-0285">Flavoprotein</keyword>
<dbReference type="GO" id="GO:0016614">
    <property type="term" value="F:oxidoreductase activity, acting on CH-OH group of donors"/>
    <property type="evidence" value="ECO:0007669"/>
    <property type="project" value="UniProtKB-ARBA"/>
</dbReference>
<dbReference type="Proteomes" id="UP000319502">
    <property type="component" value="Unassembled WGS sequence"/>
</dbReference>
<feature type="binding site" evidence="7">
    <location>
        <position position="259"/>
    </location>
    <ligand>
        <name>FMN</name>
        <dbReference type="ChEBI" id="CHEBI:58210"/>
    </ligand>
</feature>
<dbReference type="GO" id="GO:0010181">
    <property type="term" value="F:FMN binding"/>
    <property type="evidence" value="ECO:0007669"/>
    <property type="project" value="InterPro"/>
</dbReference>
<dbReference type="InterPro" id="IPR012133">
    <property type="entry name" value="Alpha-hydoxy_acid_DH_FMN"/>
</dbReference>
<dbReference type="PIRSF" id="PIRSF000138">
    <property type="entry name" value="Al-hdrx_acd_dh"/>
    <property type="match status" value="1"/>
</dbReference>
<gene>
    <name evidence="9" type="ORF">FHP91_07820</name>
</gene>
<evidence type="ECO:0000256" key="6">
    <source>
        <dbReference type="PIRSR" id="PIRSR000138-1"/>
    </source>
</evidence>
<dbReference type="Pfam" id="PF01070">
    <property type="entry name" value="FMN_dh"/>
    <property type="match status" value="1"/>
</dbReference>
<evidence type="ECO:0000313" key="9">
    <source>
        <dbReference type="EMBL" id="TVO57575.1"/>
    </source>
</evidence>
<dbReference type="Gene3D" id="3.20.20.70">
    <property type="entry name" value="Aldolase class I"/>
    <property type="match status" value="1"/>
</dbReference>
<keyword evidence="4" id="KW-0560">Oxidoreductase</keyword>
<evidence type="ECO:0000313" key="10">
    <source>
        <dbReference type="Proteomes" id="UP000319502"/>
    </source>
</evidence>
<feature type="binding site" evidence="7">
    <location>
        <position position="261"/>
    </location>
    <ligand>
        <name>glyoxylate</name>
        <dbReference type="ChEBI" id="CHEBI:36655"/>
    </ligand>
</feature>
<dbReference type="PROSITE" id="PS51349">
    <property type="entry name" value="FMN_HYDROXY_ACID_DH_2"/>
    <property type="match status" value="1"/>
</dbReference>
<feature type="binding site" evidence="7">
    <location>
        <position position="138"/>
    </location>
    <ligand>
        <name>FMN</name>
        <dbReference type="ChEBI" id="CHEBI:58210"/>
    </ligand>
</feature>
<evidence type="ECO:0000256" key="7">
    <source>
        <dbReference type="PIRSR" id="PIRSR000138-2"/>
    </source>
</evidence>
<feature type="binding site" evidence="7">
    <location>
        <begin position="88"/>
        <end position="90"/>
    </location>
    <ligand>
        <name>FMN</name>
        <dbReference type="ChEBI" id="CHEBI:58210"/>
    </ligand>
</feature>
<name>A0A557QXD3_9RHOO</name>
<proteinExistence type="inferred from homology"/>
<sequence>MTAHATLDHIPREILCAADYEALAPQFIAAPALAYIAGASGEERTLRANRRAFDRWQILPRLLRDVTAGHTRSTLFGRAWQHPIALAPLAYQTLVHPAGETDTARGAAAADACLTVSTLATCPIEDIARASEGEKWFQLYFQPKREATLDLIQRAEQAGYTALVVTLDASVQSPSRRALRTGVSLPDAVNLARYGAAPQRALAADASVIFQGAMREAPTWADLRWLLSATRLPVLVKGVLRADDALALGEAGVAGLVVSNHGGRALDGVPASLAALPAIRRAVGRDLPVLLDSGVRSGSDIFKALALGASAVLVGRLQVYALSVAGALGVAHLLRTLHQELELCMAMAGCATLAEIDSSLICENPDVDPD</sequence>
<evidence type="ECO:0000256" key="1">
    <source>
        <dbReference type="ARBA" id="ARBA00001917"/>
    </source>
</evidence>
<feature type="binding site" evidence="7">
    <location>
        <begin position="315"/>
        <end position="316"/>
    </location>
    <ligand>
        <name>FMN</name>
        <dbReference type="ChEBI" id="CHEBI:58210"/>
    </ligand>
</feature>
<feature type="binding site" evidence="7">
    <location>
        <begin position="292"/>
        <end position="296"/>
    </location>
    <ligand>
        <name>FMN</name>
        <dbReference type="ChEBI" id="CHEBI:58210"/>
    </ligand>
</feature>
<evidence type="ECO:0000256" key="5">
    <source>
        <dbReference type="ARBA" id="ARBA00024042"/>
    </source>
</evidence>
<comment type="similarity">
    <text evidence="5">Belongs to the FMN-dependent alpha-hydroxy acid dehydrogenase family.</text>
</comment>